<comment type="caution">
    <text evidence="2">The sequence shown here is derived from an EMBL/GenBank/DDBJ whole genome shotgun (WGS) entry which is preliminary data.</text>
</comment>
<reference evidence="2" key="1">
    <citation type="submission" date="2021-02" db="EMBL/GenBank/DDBJ databases">
        <authorList>
            <person name="Nowell W R."/>
        </authorList>
    </citation>
    <scope>NUCLEOTIDE SEQUENCE</scope>
</reference>
<evidence type="ECO:0000313" key="2">
    <source>
        <dbReference type="EMBL" id="CAF1124607.1"/>
    </source>
</evidence>
<proteinExistence type="predicted"/>
<evidence type="ECO:0000313" key="3">
    <source>
        <dbReference type="Proteomes" id="UP000663828"/>
    </source>
</evidence>
<organism evidence="2 3">
    <name type="scientific">Adineta ricciae</name>
    <name type="common">Rotifer</name>
    <dbReference type="NCBI Taxonomy" id="249248"/>
    <lineage>
        <taxon>Eukaryota</taxon>
        <taxon>Metazoa</taxon>
        <taxon>Spiralia</taxon>
        <taxon>Gnathifera</taxon>
        <taxon>Rotifera</taxon>
        <taxon>Eurotatoria</taxon>
        <taxon>Bdelloidea</taxon>
        <taxon>Adinetida</taxon>
        <taxon>Adinetidae</taxon>
        <taxon>Adineta</taxon>
    </lineage>
</organism>
<feature type="compositionally biased region" description="Low complexity" evidence="1">
    <location>
        <begin position="12"/>
        <end position="21"/>
    </location>
</feature>
<dbReference type="EMBL" id="CAJNOR010001338">
    <property type="protein sequence ID" value="CAF1124607.1"/>
    <property type="molecule type" value="Genomic_DNA"/>
</dbReference>
<keyword evidence="3" id="KW-1185">Reference proteome</keyword>
<name>A0A814QUL3_ADIRI</name>
<gene>
    <name evidence="2" type="ORF">XAT740_LOCUS19569</name>
</gene>
<evidence type="ECO:0000256" key="1">
    <source>
        <dbReference type="SAM" id="MobiDB-lite"/>
    </source>
</evidence>
<dbReference type="Pfam" id="PF11913">
    <property type="entry name" value="DUF3431"/>
    <property type="match status" value="1"/>
</dbReference>
<sequence>MFKPSKNRIGLSTTSSSPTPSSIHLVTGLLVNSEHAWNKNDDRKNESGSWLLNPFFDRLNKTVYISDVLITEKNIVSSVILNRYGTQTWQNYLLKSLSNRDDIDLRPLAQYKKSQECPYYLTYIIDHYYNLPEIILFSHGRPQVHNPHILKHWSWFIDRVQQDIDHHFFNASVGFLSSNCGIYVKRFVRSRPILDLLGYNRSMNPFANQIRVLSVGTYCCAQFIVHRSRILQHSISFWRLALKISIDMNDCSHFEHLWHIFFGESDELDPKKSLAVWYEDAHSHFNEYCPIKVLDE</sequence>
<accession>A0A814QUL3</accession>
<dbReference type="Proteomes" id="UP000663828">
    <property type="component" value="Unassembled WGS sequence"/>
</dbReference>
<protein>
    <submittedName>
        <fullName evidence="2">Uncharacterized protein</fullName>
    </submittedName>
</protein>
<dbReference type="AlphaFoldDB" id="A0A814QUL3"/>
<dbReference type="InterPro" id="IPR021838">
    <property type="entry name" value="DUF3431"/>
</dbReference>
<feature type="region of interest" description="Disordered" evidence="1">
    <location>
        <begin position="1"/>
        <end position="21"/>
    </location>
</feature>